<reference evidence="2" key="1">
    <citation type="submission" date="2021-07" db="EMBL/GenBank/DDBJ databases">
        <title>Draft genome sequence of carbapenem-resistant Aeromonas spp. in Japan.</title>
        <authorList>
            <person name="Maehana S."/>
            <person name="Suzuki M."/>
            <person name="Kitasato H."/>
        </authorList>
    </citation>
    <scope>NUCLEOTIDE SEQUENCE</scope>
    <source>
        <strain evidence="2">KAM343</strain>
    </source>
</reference>
<sequence length="128" mass="14274">MATYPIPPDEEDRLNLLHALNILDTPSEEAFDRITRLVALILDVPIALVSLVDTDRQWFKSRIGIDENETPREVAFCAHAIAQITPLIVTDTKQDSRFMSNALVTGNPNIRFYAGVPVIPPKNQGAHK</sequence>
<dbReference type="AlphaFoldDB" id="A0AAV4YTE9"/>
<evidence type="ECO:0000313" key="2">
    <source>
        <dbReference type="EMBL" id="GJA43455.1"/>
    </source>
</evidence>
<dbReference type="PANTHER" id="PTHR43102">
    <property type="entry name" value="SLR1143 PROTEIN"/>
    <property type="match status" value="1"/>
</dbReference>
<accession>A0AAV4YTE9</accession>
<evidence type="ECO:0000259" key="1">
    <source>
        <dbReference type="Pfam" id="PF01590"/>
    </source>
</evidence>
<gene>
    <name evidence="2" type="ORF">KAM343_42510</name>
</gene>
<dbReference type="PANTHER" id="PTHR43102:SF2">
    <property type="entry name" value="GAF DOMAIN-CONTAINING PROTEIN"/>
    <property type="match status" value="1"/>
</dbReference>
<protein>
    <recommendedName>
        <fullName evidence="1">GAF domain-containing protein</fullName>
    </recommendedName>
</protein>
<dbReference type="Pfam" id="PF01590">
    <property type="entry name" value="GAF"/>
    <property type="match status" value="1"/>
</dbReference>
<dbReference type="InterPro" id="IPR003018">
    <property type="entry name" value="GAF"/>
</dbReference>
<proteinExistence type="predicted"/>
<dbReference type="InterPro" id="IPR029016">
    <property type="entry name" value="GAF-like_dom_sf"/>
</dbReference>
<dbReference type="EMBL" id="BPNI01000173">
    <property type="protein sequence ID" value="GJA43455.1"/>
    <property type="molecule type" value="Genomic_DNA"/>
</dbReference>
<dbReference type="RefSeq" id="WP_223917406.1">
    <property type="nucleotide sequence ID" value="NZ_BPNG01000175.1"/>
</dbReference>
<organism evidence="2 3">
    <name type="scientific">Aeromonas caviae</name>
    <name type="common">Aeromonas punctata</name>
    <dbReference type="NCBI Taxonomy" id="648"/>
    <lineage>
        <taxon>Bacteria</taxon>
        <taxon>Pseudomonadati</taxon>
        <taxon>Pseudomonadota</taxon>
        <taxon>Gammaproteobacteria</taxon>
        <taxon>Aeromonadales</taxon>
        <taxon>Aeromonadaceae</taxon>
        <taxon>Aeromonas</taxon>
    </lineage>
</organism>
<name>A0AAV4YTE9_AERCA</name>
<evidence type="ECO:0000313" key="3">
    <source>
        <dbReference type="Proteomes" id="UP000886939"/>
    </source>
</evidence>
<feature type="domain" description="GAF" evidence="1">
    <location>
        <begin position="28"/>
        <end position="119"/>
    </location>
</feature>
<dbReference type="Gene3D" id="3.30.450.40">
    <property type="match status" value="1"/>
</dbReference>
<dbReference type="Proteomes" id="UP000886939">
    <property type="component" value="Unassembled WGS sequence"/>
</dbReference>
<dbReference type="SUPFAM" id="SSF55781">
    <property type="entry name" value="GAF domain-like"/>
    <property type="match status" value="1"/>
</dbReference>
<comment type="caution">
    <text evidence="2">The sequence shown here is derived from an EMBL/GenBank/DDBJ whole genome shotgun (WGS) entry which is preliminary data.</text>
</comment>